<dbReference type="EMBL" id="CP136051">
    <property type="protein sequence ID" value="WOK06033.1"/>
    <property type="molecule type" value="Genomic_DNA"/>
</dbReference>
<evidence type="ECO:0000313" key="1">
    <source>
        <dbReference type="EMBL" id="WOK06033.1"/>
    </source>
</evidence>
<dbReference type="RefSeq" id="WP_317488772.1">
    <property type="nucleotide sequence ID" value="NZ_CP136051.1"/>
</dbReference>
<organism evidence="1 2">
    <name type="scientific">Imperialibacter roseus</name>
    <dbReference type="NCBI Taxonomy" id="1324217"/>
    <lineage>
        <taxon>Bacteria</taxon>
        <taxon>Pseudomonadati</taxon>
        <taxon>Bacteroidota</taxon>
        <taxon>Cytophagia</taxon>
        <taxon>Cytophagales</taxon>
        <taxon>Flammeovirgaceae</taxon>
        <taxon>Imperialibacter</taxon>
    </lineage>
</organism>
<keyword evidence="2" id="KW-1185">Reference proteome</keyword>
<dbReference type="Gene3D" id="3.30.530.20">
    <property type="match status" value="1"/>
</dbReference>
<reference evidence="1 2" key="1">
    <citation type="journal article" date="2023" name="Microbiol. Resour. Announc.">
        <title>Complete Genome Sequence of Imperialibacter roseus strain P4T.</title>
        <authorList>
            <person name="Tizabi D.R."/>
            <person name="Bachvaroff T."/>
            <person name="Hill R.T."/>
        </authorList>
    </citation>
    <scope>NUCLEOTIDE SEQUENCE [LARGE SCALE GENOMIC DNA]</scope>
    <source>
        <strain evidence="1 2">P4T</strain>
    </source>
</reference>
<evidence type="ECO:0008006" key="3">
    <source>
        <dbReference type="Google" id="ProtNLM"/>
    </source>
</evidence>
<protein>
    <recommendedName>
        <fullName evidence="3">Ligand-binding SRPBCC domain-containing protein</fullName>
    </recommendedName>
</protein>
<accession>A0ABZ0ILZ1</accession>
<dbReference type="SUPFAM" id="SSF55961">
    <property type="entry name" value="Bet v1-like"/>
    <property type="match status" value="1"/>
</dbReference>
<dbReference type="Proteomes" id="UP001302349">
    <property type="component" value="Chromosome"/>
</dbReference>
<evidence type="ECO:0000313" key="2">
    <source>
        <dbReference type="Proteomes" id="UP001302349"/>
    </source>
</evidence>
<gene>
    <name evidence="1" type="ORF">RT717_23435</name>
</gene>
<dbReference type="InterPro" id="IPR023393">
    <property type="entry name" value="START-like_dom_sf"/>
</dbReference>
<sequence length="146" mass="17235">MKIRIKTHVKADLQTVIAGFTDKLFLKLNPPFPPVKLRRFDGCKKGDKVELELNFIFFKQTWESLITHDLTNETVFSFVDEGVRLPFFLKSWKHHHLNEANDAEGTSITDDIEFTTPALLTNWLIYPILYLQFLYRKPIYRKVFSK</sequence>
<name>A0ABZ0ILZ1_9BACT</name>
<proteinExistence type="predicted"/>